<sequence>MNRSRKLAITLALAAGVGAPLGVASSAQAVGTVTKDGCHLTVDKPAFTNHWTAGGLKQADYVYHLTCDPSLAGVSVEITHERWESDLAGAAGDPDALDEFTGTSTQNKSFPAAGATKDITVRAALPVTDDTDGDEEVYQKVRFRVTNQIQGGWSAWNLSQAQSIQN</sequence>
<protein>
    <recommendedName>
        <fullName evidence="5">Secreted protein</fullName>
    </recommendedName>
</protein>
<dbReference type="Proteomes" id="UP001596189">
    <property type="component" value="Unassembled WGS sequence"/>
</dbReference>
<reference evidence="4" key="1">
    <citation type="journal article" date="2019" name="Int. J. Syst. Evol. Microbiol.">
        <title>The Global Catalogue of Microorganisms (GCM) 10K type strain sequencing project: providing services to taxonomists for standard genome sequencing and annotation.</title>
        <authorList>
            <consortium name="The Broad Institute Genomics Platform"/>
            <consortium name="The Broad Institute Genome Sequencing Center for Infectious Disease"/>
            <person name="Wu L."/>
            <person name="Ma J."/>
        </authorList>
    </citation>
    <scope>NUCLEOTIDE SEQUENCE [LARGE SCALE GENOMIC DNA]</scope>
    <source>
        <strain evidence="4">KACC 14249</strain>
    </source>
</reference>
<feature type="region of interest" description="Disordered" evidence="1">
    <location>
        <begin position="89"/>
        <end position="111"/>
    </location>
</feature>
<evidence type="ECO:0000256" key="2">
    <source>
        <dbReference type="SAM" id="SignalP"/>
    </source>
</evidence>
<dbReference type="RefSeq" id="WP_345716319.1">
    <property type="nucleotide sequence ID" value="NZ_BAABFP010000004.1"/>
</dbReference>
<evidence type="ECO:0008006" key="5">
    <source>
        <dbReference type="Google" id="ProtNLM"/>
    </source>
</evidence>
<proteinExistence type="predicted"/>
<comment type="caution">
    <text evidence="3">The sequence shown here is derived from an EMBL/GenBank/DDBJ whole genome shotgun (WGS) entry which is preliminary data.</text>
</comment>
<dbReference type="EMBL" id="JBHSRD010000003">
    <property type="protein sequence ID" value="MFC6007524.1"/>
    <property type="molecule type" value="Genomic_DNA"/>
</dbReference>
<evidence type="ECO:0000256" key="1">
    <source>
        <dbReference type="SAM" id="MobiDB-lite"/>
    </source>
</evidence>
<accession>A0ABW1JFD1</accession>
<keyword evidence="4" id="KW-1185">Reference proteome</keyword>
<evidence type="ECO:0000313" key="3">
    <source>
        <dbReference type="EMBL" id="MFC6007524.1"/>
    </source>
</evidence>
<organism evidence="3 4">
    <name type="scientific">Angustibacter luteus</name>
    <dbReference type="NCBI Taxonomy" id="658456"/>
    <lineage>
        <taxon>Bacteria</taxon>
        <taxon>Bacillati</taxon>
        <taxon>Actinomycetota</taxon>
        <taxon>Actinomycetes</taxon>
        <taxon>Kineosporiales</taxon>
        <taxon>Kineosporiaceae</taxon>
    </lineage>
</organism>
<evidence type="ECO:0000313" key="4">
    <source>
        <dbReference type="Proteomes" id="UP001596189"/>
    </source>
</evidence>
<name>A0ABW1JFD1_9ACTN</name>
<keyword evidence="2" id="KW-0732">Signal</keyword>
<feature type="chain" id="PRO_5045142488" description="Secreted protein" evidence="2">
    <location>
        <begin position="30"/>
        <end position="166"/>
    </location>
</feature>
<gene>
    <name evidence="3" type="ORF">ACFQDO_10325</name>
</gene>
<feature type="signal peptide" evidence="2">
    <location>
        <begin position="1"/>
        <end position="29"/>
    </location>
</feature>